<reference evidence="1" key="1">
    <citation type="submission" date="2018-05" db="EMBL/GenBank/DDBJ databases">
        <authorList>
            <person name="Lanie J.A."/>
            <person name="Ng W.-L."/>
            <person name="Kazmierczak K.M."/>
            <person name="Andrzejewski T.M."/>
            <person name="Davidsen T.M."/>
            <person name="Wayne K.J."/>
            <person name="Tettelin H."/>
            <person name="Glass J.I."/>
            <person name="Rusch D."/>
            <person name="Podicherti R."/>
            <person name="Tsui H.-C.T."/>
            <person name="Winkler M.E."/>
        </authorList>
    </citation>
    <scope>NUCLEOTIDE SEQUENCE</scope>
</reference>
<evidence type="ECO:0000313" key="1">
    <source>
        <dbReference type="EMBL" id="SVD25265.1"/>
    </source>
</evidence>
<organism evidence="1">
    <name type="scientific">marine metagenome</name>
    <dbReference type="NCBI Taxonomy" id="408172"/>
    <lineage>
        <taxon>unclassified sequences</taxon>
        <taxon>metagenomes</taxon>
        <taxon>ecological metagenomes</taxon>
    </lineage>
</organism>
<accession>A0A382TU87</accession>
<feature type="non-terminal residue" evidence="1">
    <location>
        <position position="27"/>
    </location>
</feature>
<feature type="non-terminal residue" evidence="1">
    <location>
        <position position="1"/>
    </location>
</feature>
<dbReference type="EMBL" id="UINC01138988">
    <property type="protein sequence ID" value="SVD25265.1"/>
    <property type="molecule type" value="Genomic_DNA"/>
</dbReference>
<protein>
    <submittedName>
        <fullName evidence="1">Uncharacterized protein</fullName>
    </submittedName>
</protein>
<proteinExistence type="predicted"/>
<dbReference type="AlphaFoldDB" id="A0A382TU87"/>
<name>A0A382TU87_9ZZZZ</name>
<sequence>VKEGNYKETIIMDDNYIQAKGNGDQHS</sequence>
<gene>
    <name evidence="1" type="ORF">METZ01_LOCUS378119</name>
</gene>